<reference evidence="7" key="1">
    <citation type="submission" date="2025-08" db="UniProtKB">
        <authorList>
            <consortium name="RefSeq"/>
        </authorList>
    </citation>
    <scope>IDENTIFICATION</scope>
</reference>
<dbReference type="FunCoup" id="A0A7E5X154">
    <property type="interactions" value="128"/>
</dbReference>
<dbReference type="Proteomes" id="UP000322000">
    <property type="component" value="Unplaced"/>
</dbReference>
<comment type="function">
    <text evidence="4">Required for assembly of dynein regulatory complex (DRC) and inner dynein arm (IDA) complexes, which are responsible for ciliary beat regulation, thereby playing a central role in motility in cilia and flagella. Probably acts together with CCDC40 to form a molecular ruler that determines the 96 nanometer (nm) repeat length and arrangements of components in cilia and flagella. Not required for outer dynein arm complexes assembly.</text>
</comment>
<dbReference type="InParanoid" id="A0A7E5X154"/>
<keyword evidence="6" id="KW-1185">Reference proteome</keyword>
<dbReference type="PANTHER" id="PTHR18962:SF0">
    <property type="entry name" value="COILED-COIL DOMAIN-CONTAINING PROTEIN 39"/>
    <property type="match status" value="1"/>
</dbReference>
<dbReference type="OrthoDB" id="10259720at2759"/>
<name>A0A7E5X154_TRINI</name>
<accession>A0A7E5X154</accession>
<dbReference type="PANTHER" id="PTHR18962">
    <property type="entry name" value="COILED-COIL DOMAIN-CONTAINING PROTEIN 39"/>
    <property type="match status" value="1"/>
</dbReference>
<protein>
    <recommendedName>
        <fullName evidence="2">Coiled-coil domain-containing protein 39</fullName>
    </recommendedName>
</protein>
<feature type="coiled-coil region" evidence="5">
    <location>
        <begin position="739"/>
        <end position="815"/>
    </location>
</feature>
<evidence type="ECO:0000256" key="1">
    <source>
        <dbReference type="ARBA" id="ARBA00005805"/>
    </source>
</evidence>
<feature type="coiled-coil region" evidence="5">
    <location>
        <begin position="316"/>
        <end position="385"/>
    </location>
</feature>
<evidence type="ECO:0000256" key="2">
    <source>
        <dbReference type="ARBA" id="ARBA00016725"/>
    </source>
</evidence>
<dbReference type="GO" id="GO:0036159">
    <property type="term" value="P:inner dynein arm assembly"/>
    <property type="evidence" value="ECO:0007669"/>
    <property type="project" value="InterPro"/>
</dbReference>
<evidence type="ECO:0000256" key="5">
    <source>
        <dbReference type="SAM" id="Coils"/>
    </source>
</evidence>
<sequence length="997" mass="115763">MTTMSDGGKPPAYMEQLLDALGWNHGTRIPLANPANQELETQLINRQNELQRLKEALILQKQKRDDLNSYKEHVHSEYQENTRLLFAHKQQLEQEVKLRQLSCNEADRLDRDVIDSTKQSADINARINRLHGTIHHLLKQADQMKSVVCGEREALQEWRAALERSSCDITALEQFTRLDVSKAKMMETKRQNLKMEHDRMHDRLVQLVSNLSAEERACDRISVQVVQGMEERKQMMSMWTSAVENLRQRDKDIRHIREDYAVLESEGNNLTEQCREQQAFCDQQRGNNDDAQRENMALASQLSTIRINHTRLLEINATLDSEAKSLQRELSNMRNVLEKLHMENRSIMQEQHRKDLKLAATEIRIKELKEKNNESLDKSKSSEKRAKELEDILNDEERYASQITTNQQRAMHCSFIEQQKLLALQNEQKLFYMQLKSSKAVYCKLECKQRGIQKLLQTQKESLYNICYQVETVGARVALMEGQQAERECSAVLVERENRMKNVYARHAARVALLERHSAKLHDDMRSIAREAEHRSVEHGKLQSLLKSAMLNVEGGEKEMRAARAEWRRLRVEEALMRLRVAHAERALAGLDHTAFDLDEQRLHIDAAMNERLVEIKARREMFCVQKRALFDDCGKLRSEIREREQRITQLIKRYDIFISSLGRDDSGQQLSVTYFKIKFAAERAELRERGAALDADIGRRERDVSALEATLRVVHAAHKHFMYHISPLQEDTPEIEELNDLTKKYYELRDQLKVLLERIANLEQYLSDAKARLKLLTDKNKHLNAKEAEMEQDLEFSRDRMKRQETHLKNAREIASHNAKRAKKLMEGIDKWRIFQMSLWNRDYTEASQAALASLYDTCSNSPDTIKRFAALIATTDLDQYISKNQRRLQLFVNKILAEKLHIDKKESFVELEDSVFSPSVSSVKSGVSIASGYTRRLAGFRRRLAPKVEENALVDEIPETARRSTVSLRVISLALEDSYGMMADPAPRASRRSIL</sequence>
<dbReference type="GO" id="GO:0060287">
    <property type="term" value="P:epithelial cilium movement involved in determination of left/right asymmetry"/>
    <property type="evidence" value="ECO:0007669"/>
    <property type="project" value="TreeGrafter"/>
</dbReference>
<comment type="similarity">
    <text evidence="1">Belongs to the CCDC39 family.</text>
</comment>
<dbReference type="RefSeq" id="XP_026746409.1">
    <property type="nucleotide sequence ID" value="XM_026890608.1"/>
</dbReference>
<dbReference type="GO" id="GO:0005576">
    <property type="term" value="C:extracellular region"/>
    <property type="evidence" value="ECO:0007669"/>
    <property type="project" value="GOC"/>
</dbReference>
<proteinExistence type="inferred from homology"/>
<dbReference type="AlphaFoldDB" id="A0A7E5X154"/>
<dbReference type="GeneID" id="113507686"/>
<keyword evidence="3 5" id="KW-0175">Coiled coil</keyword>
<dbReference type="InterPro" id="IPR033290">
    <property type="entry name" value="CCDC39"/>
</dbReference>
<evidence type="ECO:0000313" key="7">
    <source>
        <dbReference type="RefSeq" id="XP_026746409.1"/>
    </source>
</evidence>
<evidence type="ECO:0000256" key="3">
    <source>
        <dbReference type="ARBA" id="ARBA00023054"/>
    </source>
</evidence>
<dbReference type="CTD" id="339829"/>
<dbReference type="GO" id="GO:0005930">
    <property type="term" value="C:axoneme"/>
    <property type="evidence" value="ECO:0007669"/>
    <property type="project" value="InterPro"/>
</dbReference>
<dbReference type="Pfam" id="PF24161">
    <property type="entry name" value="CCDC39"/>
    <property type="match status" value="1"/>
</dbReference>
<evidence type="ECO:0000256" key="4">
    <source>
        <dbReference type="ARBA" id="ARBA00045182"/>
    </source>
</evidence>
<evidence type="ECO:0000313" key="6">
    <source>
        <dbReference type="Proteomes" id="UP000322000"/>
    </source>
</evidence>
<dbReference type="GO" id="GO:0060285">
    <property type="term" value="P:cilium-dependent cell motility"/>
    <property type="evidence" value="ECO:0007669"/>
    <property type="project" value="TreeGrafter"/>
</dbReference>
<organism evidence="6 7">
    <name type="scientific">Trichoplusia ni</name>
    <name type="common">Cabbage looper</name>
    <dbReference type="NCBI Taxonomy" id="7111"/>
    <lineage>
        <taxon>Eukaryota</taxon>
        <taxon>Metazoa</taxon>
        <taxon>Ecdysozoa</taxon>
        <taxon>Arthropoda</taxon>
        <taxon>Hexapoda</taxon>
        <taxon>Insecta</taxon>
        <taxon>Pterygota</taxon>
        <taxon>Neoptera</taxon>
        <taxon>Endopterygota</taxon>
        <taxon>Lepidoptera</taxon>
        <taxon>Glossata</taxon>
        <taxon>Ditrysia</taxon>
        <taxon>Noctuoidea</taxon>
        <taxon>Noctuidae</taxon>
        <taxon>Plusiinae</taxon>
        <taxon>Trichoplusia</taxon>
    </lineage>
</organism>
<dbReference type="KEGG" id="tnl:113507686"/>
<gene>
    <name evidence="7" type="primary">LOC113507686</name>
</gene>